<feature type="non-terminal residue" evidence="2">
    <location>
        <position position="141"/>
    </location>
</feature>
<comment type="caution">
    <text evidence="2">The sequence shown here is derived from an EMBL/GenBank/DDBJ whole genome shotgun (WGS) entry which is preliminary data.</text>
</comment>
<feature type="region of interest" description="Disordered" evidence="1">
    <location>
        <begin position="121"/>
        <end position="141"/>
    </location>
</feature>
<sequence length="141" mass="15417">MGLNIRSDSKRRVAATALACVTRTDASPEQEEQPVGREKERKRGSVQGVDGGAMHAIYQHRTDNEVPRRLPVVKDNNNDDDDDDRSAGVTLDVAQTAIQSPLFSLGSFRFEAYGGAYWNEGPTKRGNYRACPPASGSSTIY</sequence>
<protein>
    <submittedName>
        <fullName evidence="2">Uncharacterized protein</fullName>
    </submittedName>
</protein>
<dbReference type="AlphaFoldDB" id="A0ABD2A704"/>
<accession>A0ABD2A704</accession>
<organism evidence="2 3">
    <name type="scientific">Vespula squamosa</name>
    <name type="common">Southern yellow jacket</name>
    <name type="synonym">Wasp</name>
    <dbReference type="NCBI Taxonomy" id="30214"/>
    <lineage>
        <taxon>Eukaryota</taxon>
        <taxon>Metazoa</taxon>
        <taxon>Ecdysozoa</taxon>
        <taxon>Arthropoda</taxon>
        <taxon>Hexapoda</taxon>
        <taxon>Insecta</taxon>
        <taxon>Pterygota</taxon>
        <taxon>Neoptera</taxon>
        <taxon>Endopterygota</taxon>
        <taxon>Hymenoptera</taxon>
        <taxon>Apocrita</taxon>
        <taxon>Aculeata</taxon>
        <taxon>Vespoidea</taxon>
        <taxon>Vespidae</taxon>
        <taxon>Vespinae</taxon>
        <taxon>Vespula</taxon>
    </lineage>
</organism>
<dbReference type="Proteomes" id="UP001607302">
    <property type="component" value="Unassembled WGS sequence"/>
</dbReference>
<reference evidence="2 3" key="1">
    <citation type="journal article" date="2024" name="Ann. Entomol. Soc. Am.">
        <title>Genomic analyses of the southern and eastern yellowjacket wasps (Hymenoptera: Vespidae) reveal evolutionary signatures of social life.</title>
        <authorList>
            <person name="Catto M.A."/>
            <person name="Caine P.B."/>
            <person name="Orr S.E."/>
            <person name="Hunt B.G."/>
            <person name="Goodisman M.A.D."/>
        </authorList>
    </citation>
    <scope>NUCLEOTIDE SEQUENCE [LARGE SCALE GENOMIC DNA]</scope>
    <source>
        <strain evidence="2">233</strain>
        <tissue evidence="2">Head and thorax</tissue>
    </source>
</reference>
<keyword evidence="3" id="KW-1185">Reference proteome</keyword>
<gene>
    <name evidence="2" type="ORF">V1478_015283</name>
</gene>
<proteinExistence type="predicted"/>
<evidence type="ECO:0000313" key="2">
    <source>
        <dbReference type="EMBL" id="KAL2715585.1"/>
    </source>
</evidence>
<name>A0ABD2A704_VESSQ</name>
<dbReference type="EMBL" id="JAUDFV010000155">
    <property type="protein sequence ID" value="KAL2715585.1"/>
    <property type="molecule type" value="Genomic_DNA"/>
</dbReference>
<feature type="region of interest" description="Disordered" evidence="1">
    <location>
        <begin position="21"/>
        <end position="87"/>
    </location>
</feature>
<feature type="compositionally biased region" description="Basic and acidic residues" evidence="1">
    <location>
        <begin position="34"/>
        <end position="43"/>
    </location>
</feature>
<evidence type="ECO:0000256" key="1">
    <source>
        <dbReference type="SAM" id="MobiDB-lite"/>
    </source>
</evidence>
<evidence type="ECO:0000313" key="3">
    <source>
        <dbReference type="Proteomes" id="UP001607302"/>
    </source>
</evidence>